<dbReference type="RefSeq" id="WP_173160469.1">
    <property type="nucleotide sequence ID" value="NZ_AP022871.1"/>
</dbReference>
<gene>
    <name evidence="1" type="ORF">Psuf_061510</name>
</gene>
<dbReference type="Proteomes" id="UP000503011">
    <property type="component" value="Chromosome"/>
</dbReference>
<organism evidence="1 2">
    <name type="scientific">Phytohabitans suffuscus</name>
    <dbReference type="NCBI Taxonomy" id="624315"/>
    <lineage>
        <taxon>Bacteria</taxon>
        <taxon>Bacillati</taxon>
        <taxon>Actinomycetota</taxon>
        <taxon>Actinomycetes</taxon>
        <taxon>Micromonosporales</taxon>
        <taxon>Micromonosporaceae</taxon>
    </lineage>
</organism>
<reference evidence="1 2" key="1">
    <citation type="submission" date="2020-03" db="EMBL/GenBank/DDBJ databases">
        <title>Whole genome shotgun sequence of Phytohabitans suffuscus NBRC 105367.</title>
        <authorList>
            <person name="Komaki H."/>
            <person name="Tamura T."/>
        </authorList>
    </citation>
    <scope>NUCLEOTIDE SEQUENCE [LARGE SCALE GENOMIC DNA]</scope>
    <source>
        <strain evidence="1 2">NBRC 105367</strain>
    </source>
</reference>
<dbReference type="AlphaFoldDB" id="A0A6F8YSC6"/>
<keyword evidence="2" id="KW-1185">Reference proteome</keyword>
<reference evidence="1 2" key="2">
    <citation type="submission" date="2020-03" db="EMBL/GenBank/DDBJ databases">
        <authorList>
            <person name="Ichikawa N."/>
            <person name="Kimura A."/>
            <person name="Kitahashi Y."/>
            <person name="Uohara A."/>
        </authorList>
    </citation>
    <scope>NUCLEOTIDE SEQUENCE [LARGE SCALE GENOMIC DNA]</scope>
    <source>
        <strain evidence="1 2">NBRC 105367</strain>
    </source>
</reference>
<proteinExistence type="predicted"/>
<dbReference type="KEGG" id="psuu:Psuf_061510"/>
<evidence type="ECO:0000313" key="1">
    <source>
        <dbReference type="EMBL" id="BCB88838.1"/>
    </source>
</evidence>
<name>A0A6F8YSC6_9ACTN</name>
<protein>
    <submittedName>
        <fullName evidence="1">Uncharacterized protein</fullName>
    </submittedName>
</protein>
<evidence type="ECO:0000313" key="2">
    <source>
        <dbReference type="Proteomes" id="UP000503011"/>
    </source>
</evidence>
<sequence>MGIAAGNSDTRTREDYEKEVAGYLSTATELLTRRAIWRLYRYEPALLHLEVANSTDLGYTGVRLTVHIPGDVKSYPEDWVDIGEREPATLPRPPRPLGTPKPFEAMLPNLYRPPLSFDPPALESFGSGPGYTVRDTGSVTVENDEFEVRPHETITPDAVPLTLSDGMGAELTATWSATAAQVRGRLDGTFVLVVTASTLDLSDLDTF</sequence>
<dbReference type="EMBL" id="AP022871">
    <property type="protein sequence ID" value="BCB88838.1"/>
    <property type="molecule type" value="Genomic_DNA"/>
</dbReference>
<accession>A0A6F8YSC6</accession>